<sequence>MTGTALRSPGLCRNRSGPRALFRELDYGSRVRCHVPAFVCDRAWKMSIPALYIYSFFIRRRVRNPEDALERPTSGSSSRLQVAVTRLGSDNPDNAWSDINHKSSRIAFSIEASFLCIPRATFQRQVVQSIFRAPSSSNFKTSSKIGRDSSFTYSRLAQPRWWPSRMKVKGQTRESKIESPIARAHLELVRRFSELGLRILEGEERRASVVSDAEKADGPAAAISQTDYPDHVDAEKDWKTEDQQILPKNNLPLVFFSLLLATFLAALDQTIVATALPTIVEQLQGGQDYSWVGSAYLLASCALSPFYGKISDIVGRKTVLYPVIVIFLIGSALCGAAQSMTWLVVCRAIQGIGGGGIFQMVNIIIGDIVPLEKRGTFGGYAGALWGIASIIGPLVGGAFTDHVTWRWCFWVNLPTGGVALVLLFFTLHLNPVKHGKTIRQHVSEFDFLGLLLIVGGVVCVLLGFNQSENAWNSPATIALLVVGGVLIVLAGGWEAYTTRSPIIPPRLFRVCCHPLCSLTGAFTFYLMLIDAYYEYNPDHRVPAWIRVLRGVFLPARVLSGPGRVGYEGRYPSTCI</sequence>
<reference evidence="1" key="1">
    <citation type="submission" date="2022-07" db="EMBL/GenBank/DDBJ databases">
        <title>Genome Sequence of Phlebia brevispora.</title>
        <authorList>
            <person name="Buettner E."/>
        </authorList>
    </citation>
    <scope>NUCLEOTIDE SEQUENCE</scope>
    <source>
        <strain evidence="1">MPL23</strain>
    </source>
</reference>
<proteinExistence type="predicted"/>
<evidence type="ECO:0000313" key="2">
    <source>
        <dbReference type="Proteomes" id="UP001148662"/>
    </source>
</evidence>
<comment type="caution">
    <text evidence="1">The sequence shown here is derived from an EMBL/GenBank/DDBJ whole genome shotgun (WGS) entry which is preliminary data.</text>
</comment>
<accession>A0ACC1SPM3</accession>
<name>A0ACC1SPM3_9APHY</name>
<dbReference type="Proteomes" id="UP001148662">
    <property type="component" value="Unassembled WGS sequence"/>
</dbReference>
<gene>
    <name evidence="1" type="ORF">NM688_g5814</name>
</gene>
<dbReference type="EMBL" id="JANHOG010001111">
    <property type="protein sequence ID" value="KAJ3543829.1"/>
    <property type="molecule type" value="Genomic_DNA"/>
</dbReference>
<keyword evidence="2" id="KW-1185">Reference proteome</keyword>
<organism evidence="1 2">
    <name type="scientific">Phlebia brevispora</name>
    <dbReference type="NCBI Taxonomy" id="194682"/>
    <lineage>
        <taxon>Eukaryota</taxon>
        <taxon>Fungi</taxon>
        <taxon>Dikarya</taxon>
        <taxon>Basidiomycota</taxon>
        <taxon>Agaricomycotina</taxon>
        <taxon>Agaricomycetes</taxon>
        <taxon>Polyporales</taxon>
        <taxon>Meruliaceae</taxon>
        <taxon>Phlebia</taxon>
    </lineage>
</organism>
<protein>
    <submittedName>
        <fullName evidence="1">Uncharacterized protein</fullName>
    </submittedName>
</protein>
<evidence type="ECO:0000313" key="1">
    <source>
        <dbReference type="EMBL" id="KAJ3543829.1"/>
    </source>
</evidence>